<reference evidence="1 2" key="1">
    <citation type="submission" date="2020-08" db="EMBL/GenBank/DDBJ databases">
        <title>Sequencing the genomes of 1000 actinobacteria strains.</title>
        <authorList>
            <person name="Klenk H.-P."/>
        </authorList>
    </citation>
    <scope>NUCLEOTIDE SEQUENCE [LARGE SCALE GENOMIC DNA]</scope>
    <source>
        <strain evidence="1 2">DSM 45913</strain>
    </source>
</reference>
<accession>A0A7X0F3A8</accession>
<sequence length="37" mass="3820">MSTVMLARLFAALTLIAPVALLMTGDGGLFPPGVSWT</sequence>
<dbReference type="Proteomes" id="UP000583800">
    <property type="component" value="Unassembled WGS sequence"/>
</dbReference>
<evidence type="ECO:0000313" key="2">
    <source>
        <dbReference type="Proteomes" id="UP000583800"/>
    </source>
</evidence>
<name>A0A7X0F3A8_9ACTN</name>
<evidence type="ECO:0000313" key="1">
    <source>
        <dbReference type="EMBL" id="MBB6351771.1"/>
    </source>
</evidence>
<organism evidence="1 2">
    <name type="scientific">Nonomuraea muscovyensis</name>
    <dbReference type="NCBI Taxonomy" id="1124761"/>
    <lineage>
        <taxon>Bacteria</taxon>
        <taxon>Bacillati</taxon>
        <taxon>Actinomycetota</taxon>
        <taxon>Actinomycetes</taxon>
        <taxon>Streptosporangiales</taxon>
        <taxon>Streptosporangiaceae</taxon>
        <taxon>Nonomuraea</taxon>
    </lineage>
</organism>
<proteinExistence type="predicted"/>
<keyword evidence="2" id="KW-1185">Reference proteome</keyword>
<comment type="caution">
    <text evidence="1">The sequence shown here is derived from an EMBL/GenBank/DDBJ whole genome shotgun (WGS) entry which is preliminary data.</text>
</comment>
<dbReference type="EMBL" id="JACHJB010000004">
    <property type="protein sequence ID" value="MBB6351771.1"/>
    <property type="molecule type" value="Genomic_DNA"/>
</dbReference>
<protein>
    <submittedName>
        <fullName evidence="1">Uncharacterized protein</fullName>
    </submittedName>
</protein>
<dbReference type="AlphaFoldDB" id="A0A7X0F3A8"/>
<gene>
    <name evidence="1" type="ORF">FHU36_008354</name>
</gene>